<evidence type="ECO:0000256" key="1">
    <source>
        <dbReference type="SAM" id="MobiDB-lite"/>
    </source>
</evidence>
<dbReference type="EMBL" id="CP058561">
    <property type="protein sequence ID" value="QUH31577.1"/>
    <property type="molecule type" value="Genomic_DNA"/>
</dbReference>
<dbReference type="Proteomes" id="UP000677305">
    <property type="component" value="Chromosome"/>
</dbReference>
<reference evidence="5 6" key="1">
    <citation type="submission" date="2020-07" db="EMBL/GenBank/DDBJ databases">
        <title>Vallitalea guaymasensis genome.</title>
        <authorList>
            <person name="Postec A."/>
        </authorList>
    </citation>
    <scope>NUCLEOTIDE SEQUENCE [LARGE SCALE GENOMIC DNA]</scope>
    <source>
        <strain evidence="5 6">Ra1766G1</strain>
    </source>
</reference>
<dbReference type="Pfam" id="PF26011">
    <property type="entry name" value="Beta-barrel_RND_rel"/>
    <property type="match status" value="1"/>
</dbReference>
<keyword evidence="6" id="KW-1185">Reference proteome</keyword>
<dbReference type="InterPro" id="IPR058709">
    <property type="entry name" value="BSH_RND-rel"/>
</dbReference>
<evidence type="ECO:0000313" key="6">
    <source>
        <dbReference type="Proteomes" id="UP000677305"/>
    </source>
</evidence>
<organism evidence="5 6">
    <name type="scientific">Vallitalea guaymasensis</name>
    <dbReference type="NCBI Taxonomy" id="1185412"/>
    <lineage>
        <taxon>Bacteria</taxon>
        <taxon>Bacillati</taxon>
        <taxon>Bacillota</taxon>
        <taxon>Clostridia</taxon>
        <taxon>Lachnospirales</taxon>
        <taxon>Vallitaleaceae</taxon>
        <taxon>Vallitalea</taxon>
    </lineage>
</organism>
<keyword evidence="2" id="KW-0472">Membrane</keyword>
<dbReference type="RefSeq" id="WP_212691552.1">
    <property type="nucleotide sequence ID" value="NZ_CP058561.1"/>
</dbReference>
<feature type="compositionally biased region" description="Polar residues" evidence="1">
    <location>
        <begin position="1"/>
        <end position="14"/>
    </location>
</feature>
<feature type="compositionally biased region" description="Basic residues" evidence="1">
    <location>
        <begin position="15"/>
        <end position="25"/>
    </location>
</feature>
<feature type="domain" description="RND related beta-barrel" evidence="3">
    <location>
        <begin position="268"/>
        <end position="339"/>
    </location>
</feature>
<feature type="transmembrane region" description="Helical" evidence="2">
    <location>
        <begin position="28"/>
        <end position="52"/>
    </location>
</feature>
<protein>
    <recommendedName>
        <fullName evidence="7">Membrane fusion protein</fullName>
    </recommendedName>
</protein>
<keyword evidence="2" id="KW-1133">Transmembrane helix</keyword>
<dbReference type="AlphaFoldDB" id="A0A8J8MEN9"/>
<name>A0A8J8MEN9_9FIRM</name>
<keyword evidence="2" id="KW-0812">Transmembrane</keyword>
<dbReference type="InterPro" id="IPR058729">
    <property type="entry name" value="Beta-barrel_RND-rel"/>
</dbReference>
<evidence type="ECO:0000313" key="5">
    <source>
        <dbReference type="EMBL" id="QUH31577.1"/>
    </source>
</evidence>
<feature type="region of interest" description="Disordered" evidence="1">
    <location>
        <begin position="1"/>
        <end position="26"/>
    </location>
</feature>
<sequence length="489" mass="56712">MEQNRRNSAQQNRSTNRRPKRKAPKSKGLGIGTFIYFFIFLYLIYNIISFLISNDVNYVSAEKGSIYNDELFEGIILRNETVVKSTSDGMASYYVPEGDKINIDSIVCMIDSNGNYTAEIKKDLNYINDKLAYANNCNSHEDIKKNLYTYTMNYDNDTFGNIYEFKNNMKDTVSNITQSLYIHDQLDLDTIRSKELLESQINNNISIIKAMKSGVISYRIDGYENFSIDNLDIQSLFDFKSEEEIYTYKQETIKKDSPLFKIIDNDKWYVVCEMKDDLTDFIQGKDNISINIIEKDVTIKTKVYDIVQKNKKEYLILEIDRYFDLIKNRKIKFQVVYEQYDGIKIPKTAVAEKEFIRIPKSCIAKKGNNEGVLKKTYGENFVGGESVEFIKIGFKHIEEESYYVPISEEGLQLNDILVDSTNNNYTISEKKSLKGVYIINKGYTNFKLIDEIYSADSYIIVETNTPYGIRIYDRVIADASNAKEDVILY</sequence>
<dbReference type="Pfam" id="PF26018">
    <property type="entry name" value="BSH_RND_rel"/>
    <property type="match status" value="1"/>
</dbReference>
<evidence type="ECO:0000259" key="4">
    <source>
        <dbReference type="Pfam" id="PF26018"/>
    </source>
</evidence>
<accession>A0A8J8MEN9</accession>
<evidence type="ECO:0000259" key="3">
    <source>
        <dbReference type="Pfam" id="PF26011"/>
    </source>
</evidence>
<evidence type="ECO:0008006" key="7">
    <source>
        <dbReference type="Google" id="ProtNLM"/>
    </source>
</evidence>
<evidence type="ECO:0000256" key="2">
    <source>
        <dbReference type="SAM" id="Phobius"/>
    </source>
</evidence>
<feature type="domain" description="RND related barrel-sandwich hybrid" evidence="4">
    <location>
        <begin position="80"/>
        <end position="264"/>
    </location>
</feature>
<gene>
    <name evidence="5" type="ORF">HYG85_22670</name>
</gene>
<proteinExistence type="predicted"/>
<dbReference type="KEGG" id="vgu:HYG85_22670"/>